<dbReference type="InterPro" id="IPR032710">
    <property type="entry name" value="NTF2-like_dom_sf"/>
</dbReference>
<organism evidence="1 2">
    <name type="scientific">Maribacter aquivivus</name>
    <dbReference type="NCBI Taxonomy" id="228958"/>
    <lineage>
        <taxon>Bacteria</taxon>
        <taxon>Pseudomonadati</taxon>
        <taxon>Bacteroidota</taxon>
        <taxon>Flavobacteriia</taxon>
        <taxon>Flavobacteriales</taxon>
        <taxon>Flavobacteriaceae</taxon>
        <taxon>Maribacter</taxon>
    </lineage>
</organism>
<dbReference type="OrthoDB" id="1121874at2"/>
<dbReference type="EMBL" id="FQZX01000001">
    <property type="protein sequence ID" value="SHJ68266.1"/>
    <property type="molecule type" value="Genomic_DNA"/>
</dbReference>
<reference evidence="2" key="1">
    <citation type="submission" date="2016-11" db="EMBL/GenBank/DDBJ databases">
        <authorList>
            <person name="Varghese N."/>
            <person name="Submissions S."/>
        </authorList>
    </citation>
    <scope>NUCLEOTIDE SEQUENCE [LARGE SCALE GENOMIC DNA]</scope>
    <source>
        <strain evidence="2">DSM 16478</strain>
    </source>
</reference>
<dbReference type="Gene3D" id="3.10.450.50">
    <property type="match status" value="1"/>
</dbReference>
<proteinExistence type="predicted"/>
<dbReference type="STRING" id="228958.SAMN04488007_1091"/>
<sequence>MKNAFLILFLIVVLTSCDNKKLSHKKTVNRYYKAFDSGDFNKLKRVIHDSITIVSGDFITPFDKDSFYEFYKWDSIFEPSYEVIDLTEENDNVIATISQKNIRNEFLKNNPLKLNVKVSFASGKITKLEELDYIGVNWQEWNQEKDSLVNWIKVNHPNLDGFVNDMTRKGAINYVRAIELYEGRE</sequence>
<keyword evidence="2" id="KW-1185">Reference proteome</keyword>
<dbReference type="RefSeq" id="WP_073241941.1">
    <property type="nucleotide sequence ID" value="NZ_FQZX01000001.1"/>
</dbReference>
<evidence type="ECO:0000313" key="1">
    <source>
        <dbReference type="EMBL" id="SHJ68266.1"/>
    </source>
</evidence>
<gene>
    <name evidence="1" type="ORF">SAMN04488007_1091</name>
</gene>
<dbReference type="SUPFAM" id="SSF54427">
    <property type="entry name" value="NTF2-like"/>
    <property type="match status" value="1"/>
</dbReference>
<dbReference type="PROSITE" id="PS51257">
    <property type="entry name" value="PROKAR_LIPOPROTEIN"/>
    <property type="match status" value="1"/>
</dbReference>
<evidence type="ECO:0000313" key="2">
    <source>
        <dbReference type="Proteomes" id="UP000184314"/>
    </source>
</evidence>
<protein>
    <recommendedName>
        <fullName evidence="3">SnoaL-like domain-containing protein</fullName>
    </recommendedName>
</protein>
<dbReference type="Proteomes" id="UP000184314">
    <property type="component" value="Unassembled WGS sequence"/>
</dbReference>
<dbReference type="AlphaFoldDB" id="A0A1M6LAN4"/>
<evidence type="ECO:0008006" key="3">
    <source>
        <dbReference type="Google" id="ProtNLM"/>
    </source>
</evidence>
<accession>A0A1M6LAN4</accession>
<name>A0A1M6LAN4_9FLAO</name>